<comment type="function">
    <text evidence="11">Catalyzes the formation of phosphatidylethanolamine (PtdEtn) from phosphatidylserine (PtdSer).</text>
</comment>
<proteinExistence type="inferred from homology"/>
<keyword evidence="7 11" id="KW-0594">Phospholipid biosynthesis</keyword>
<evidence type="ECO:0000256" key="4">
    <source>
        <dbReference type="ARBA" id="ARBA00023098"/>
    </source>
</evidence>
<evidence type="ECO:0000313" key="13">
    <source>
        <dbReference type="EMBL" id="SHH24830.1"/>
    </source>
</evidence>
<dbReference type="EMBL" id="FQWY01000048">
    <property type="protein sequence ID" value="SHH24830.1"/>
    <property type="molecule type" value="Genomic_DNA"/>
</dbReference>
<evidence type="ECO:0000256" key="3">
    <source>
        <dbReference type="ARBA" id="ARBA00022793"/>
    </source>
</evidence>
<feature type="active site" description="Schiff-base intermediate with substrate; via pyruvic acid" evidence="11">
    <location>
        <position position="180"/>
    </location>
</feature>
<gene>
    <name evidence="11" type="primary">psd</name>
    <name evidence="13" type="ORF">SAMN02745221_02015</name>
</gene>
<dbReference type="GO" id="GO:0004609">
    <property type="term" value="F:phosphatidylserine decarboxylase activity"/>
    <property type="evidence" value="ECO:0007669"/>
    <property type="project" value="UniProtKB-UniRule"/>
</dbReference>
<dbReference type="RefSeq" id="WP_073093362.1">
    <property type="nucleotide sequence ID" value="NZ_FQWY01000048.1"/>
</dbReference>
<comment type="catalytic activity">
    <reaction evidence="11">
        <text>a 1,2-diacyl-sn-glycero-3-phospho-L-serine + H(+) = a 1,2-diacyl-sn-glycero-3-phosphoethanolamine + CO2</text>
        <dbReference type="Rhea" id="RHEA:20828"/>
        <dbReference type="ChEBI" id="CHEBI:15378"/>
        <dbReference type="ChEBI" id="CHEBI:16526"/>
        <dbReference type="ChEBI" id="CHEBI:57262"/>
        <dbReference type="ChEBI" id="CHEBI:64612"/>
        <dbReference type="EC" id="4.1.1.65"/>
    </reaction>
</comment>
<evidence type="ECO:0000256" key="10">
    <source>
        <dbReference type="ARBA" id="ARBA00023317"/>
    </source>
</evidence>
<keyword evidence="1 11" id="KW-1003">Cell membrane</keyword>
<reference evidence="14" key="1">
    <citation type="submission" date="2016-11" db="EMBL/GenBank/DDBJ databases">
        <authorList>
            <person name="Varghese N."/>
            <person name="Submissions S."/>
        </authorList>
    </citation>
    <scope>NUCLEOTIDE SEQUENCE [LARGE SCALE GENOMIC DNA]</scope>
    <source>
        <strain evidence="14">DSM 11003</strain>
    </source>
</reference>
<comment type="PTM">
    <text evidence="11">Is synthesized initially as an inactive proenzyme. Formation of the active enzyme involves a self-maturation process in which the active site pyruvoyl group is generated from an internal serine residue via an autocatalytic post-translational modification. Two non-identical subunits are generated from the proenzyme in this reaction, and the pyruvate is formed at the N-terminus of the alpha chain, which is derived from the carboxyl end of the proenzyme. The post-translation cleavage follows an unusual pathway, termed non-hydrolytic serinolysis, in which the side chain hydroxyl group of the serine supplies its oxygen atom to form the C-terminus of the beta chain, while the remainder of the serine residue undergoes an oxidative deamination to produce ammonia and the pyruvoyl prosthetic group on the alpha chain.</text>
</comment>
<keyword evidence="5 11" id="KW-0472">Membrane</keyword>
<dbReference type="GO" id="GO:0006646">
    <property type="term" value="P:phosphatidylethanolamine biosynthetic process"/>
    <property type="evidence" value="ECO:0007669"/>
    <property type="project" value="UniProtKB-UniRule"/>
</dbReference>
<dbReference type="OrthoDB" id="9790893at2"/>
<feature type="site" description="Cleavage (non-hydrolytic); by autocatalysis" evidence="11">
    <location>
        <begin position="179"/>
        <end position="180"/>
    </location>
</feature>
<dbReference type="STRING" id="1123382.SAMN02745221_02015"/>
<sequence>MRIRYIAVEGLPFIIFFALAVVIVWLTAGFYWAVLPLVLLFFCLFFFRDPERDYVFKENIVVSPADGVVMSVAEVYEGRFIKDKAVKISIFLSLFDVHVNRIPVSGKVVELKNEGGLFLPAYKKEAGDLNVRSYTVLETRWGKVVVAQITGLVARRIVNRAKVGDVFKTGERFGLIRFGSCTEVYLPCTARILVKEGQKVRGGETVIAEFCD</sequence>
<protein>
    <recommendedName>
        <fullName evidence="11">Phosphatidylserine decarboxylase proenzyme</fullName>
        <ecNumber evidence="11">4.1.1.65</ecNumber>
    </recommendedName>
    <component>
        <recommendedName>
            <fullName evidence="11">Phosphatidylserine decarboxylase alpha chain</fullName>
        </recommendedName>
    </component>
    <component>
        <recommendedName>
            <fullName evidence="11">Phosphatidylserine decarboxylase beta chain</fullName>
        </recommendedName>
    </component>
</protein>
<dbReference type="GO" id="GO:0005886">
    <property type="term" value="C:plasma membrane"/>
    <property type="evidence" value="ECO:0007669"/>
    <property type="project" value="UniProtKB-SubCell"/>
</dbReference>
<feature type="modified residue" description="Pyruvic acid (Ser); by autocatalysis" evidence="11">
    <location>
        <position position="180"/>
    </location>
</feature>
<keyword evidence="12" id="KW-1133">Transmembrane helix</keyword>
<comment type="subunit">
    <text evidence="11">Heterodimer of a large membrane-associated beta subunit and a small pyruvoyl-containing alpha subunit.</text>
</comment>
<dbReference type="InterPro" id="IPR033175">
    <property type="entry name" value="PSD-A"/>
</dbReference>
<evidence type="ECO:0000256" key="7">
    <source>
        <dbReference type="ARBA" id="ARBA00023209"/>
    </source>
</evidence>
<evidence type="ECO:0000256" key="6">
    <source>
        <dbReference type="ARBA" id="ARBA00023145"/>
    </source>
</evidence>
<dbReference type="PANTHER" id="PTHR35809:SF1">
    <property type="entry name" value="ARCHAETIDYLSERINE DECARBOXYLASE PROENZYME-RELATED"/>
    <property type="match status" value="1"/>
</dbReference>
<keyword evidence="4 11" id="KW-0443">Lipid metabolism</keyword>
<comment type="pathway">
    <text evidence="11">Phospholipid metabolism; phosphatidylethanolamine biosynthesis; phosphatidylethanolamine from CDP-diacylglycerol: step 2/2.</text>
</comment>
<keyword evidence="3 11" id="KW-0210">Decarboxylase</keyword>
<keyword evidence="12" id="KW-0812">Transmembrane</keyword>
<keyword evidence="8 11" id="KW-0456">Lyase</keyword>
<keyword evidence="9 11" id="KW-1208">Phospholipid metabolism</keyword>
<dbReference type="Pfam" id="PF02666">
    <property type="entry name" value="PS_Dcarbxylase"/>
    <property type="match status" value="1"/>
</dbReference>
<evidence type="ECO:0000256" key="11">
    <source>
        <dbReference type="HAMAP-Rule" id="MF_00664"/>
    </source>
</evidence>
<comment type="cofactor">
    <cofactor evidence="11">
        <name>pyruvate</name>
        <dbReference type="ChEBI" id="CHEBI:15361"/>
    </cofactor>
    <text evidence="11">Binds 1 pyruvoyl group covalently per subunit.</text>
</comment>
<feature type="chain" id="PRO_5023209226" description="Phosphatidylserine decarboxylase beta chain" evidence="11">
    <location>
        <begin position="1"/>
        <end position="179"/>
    </location>
</feature>
<evidence type="ECO:0000313" key="14">
    <source>
        <dbReference type="Proteomes" id="UP000242329"/>
    </source>
</evidence>
<evidence type="ECO:0000256" key="1">
    <source>
        <dbReference type="ARBA" id="ARBA00022475"/>
    </source>
</evidence>
<evidence type="ECO:0000256" key="9">
    <source>
        <dbReference type="ARBA" id="ARBA00023264"/>
    </source>
</evidence>
<dbReference type="InterPro" id="IPR003817">
    <property type="entry name" value="PS_Dcarbxylase"/>
</dbReference>
<comment type="subcellular location">
    <subcellularLocation>
        <location evidence="11">Cell membrane</location>
        <topology evidence="11">Peripheral membrane protein</topology>
    </subcellularLocation>
</comment>
<dbReference type="NCBIfam" id="NF003678">
    <property type="entry name" value="PRK05305.1-2"/>
    <property type="match status" value="1"/>
</dbReference>
<organism evidence="13 14">
    <name type="scientific">Thermosyntropha lipolytica DSM 11003</name>
    <dbReference type="NCBI Taxonomy" id="1123382"/>
    <lineage>
        <taxon>Bacteria</taxon>
        <taxon>Bacillati</taxon>
        <taxon>Bacillota</taxon>
        <taxon>Clostridia</taxon>
        <taxon>Eubacteriales</taxon>
        <taxon>Syntrophomonadaceae</taxon>
        <taxon>Thermosyntropha</taxon>
    </lineage>
</organism>
<dbReference type="AlphaFoldDB" id="A0A1M5RFC2"/>
<keyword evidence="2 11" id="KW-0444">Lipid biosynthesis</keyword>
<evidence type="ECO:0000256" key="5">
    <source>
        <dbReference type="ARBA" id="ARBA00023136"/>
    </source>
</evidence>
<name>A0A1M5RFC2_9FIRM</name>
<accession>A0A1M5RFC2</accession>
<comment type="similarity">
    <text evidence="11">Belongs to the phosphatidylserine decarboxylase family. PSD-A subfamily.</text>
</comment>
<dbReference type="Proteomes" id="UP000242329">
    <property type="component" value="Unassembled WGS sequence"/>
</dbReference>
<keyword evidence="10 11" id="KW-0670">Pyruvate</keyword>
<keyword evidence="14" id="KW-1185">Reference proteome</keyword>
<feature type="transmembrane region" description="Helical" evidence="12">
    <location>
        <begin position="5"/>
        <end position="24"/>
    </location>
</feature>
<dbReference type="EC" id="4.1.1.65" evidence="11"/>
<evidence type="ECO:0000256" key="12">
    <source>
        <dbReference type="SAM" id="Phobius"/>
    </source>
</evidence>
<feature type="chain" id="PRO_5023209227" description="Phosphatidylserine decarboxylase alpha chain" evidence="11">
    <location>
        <begin position="180"/>
        <end position="212"/>
    </location>
</feature>
<dbReference type="UniPathway" id="UPA00558">
    <property type="reaction ID" value="UER00616"/>
</dbReference>
<dbReference type="NCBIfam" id="NF003685">
    <property type="entry name" value="PRK05305.2-5"/>
    <property type="match status" value="1"/>
</dbReference>
<evidence type="ECO:0000256" key="8">
    <source>
        <dbReference type="ARBA" id="ARBA00023239"/>
    </source>
</evidence>
<evidence type="ECO:0000256" key="2">
    <source>
        <dbReference type="ARBA" id="ARBA00022516"/>
    </source>
</evidence>
<keyword evidence="6 11" id="KW-0865">Zymogen</keyword>
<dbReference type="PANTHER" id="PTHR35809">
    <property type="entry name" value="ARCHAETIDYLSERINE DECARBOXYLASE PROENZYME-RELATED"/>
    <property type="match status" value="1"/>
</dbReference>
<dbReference type="HAMAP" id="MF_00664">
    <property type="entry name" value="PS_decarb_PSD_A"/>
    <property type="match status" value="1"/>
</dbReference>